<sequence length="275" mass="30913">MSAPFGWSVLNHPNMVTFRRPNYTRLTTNNGPVPCRTCKRSITCEGFVCECTDFEYYCSEYCRSQHWSFCISNISKHVARPSPQHKLALYFPPNSENPNVFWCPCPVINQNPCIPFCDSCIVCESCHECHDADIPLCAPLFALGANTTANLQGDLITWVISRPGEDFEGWTPGTVIGLEAGNSLNQCSENMCIQKLTGWARGWVGPYVMIGDSWADCNGKTMTRDVNMDDMQTAIKFFSTTTRKDLVAAEADTAERKEKSLFEMNDILSRLLNKK</sequence>
<protein>
    <submittedName>
        <fullName evidence="1">Uncharacterized protein</fullName>
    </submittedName>
</protein>
<dbReference type="VEuPathDB" id="FungiDB:Bcin02g07170"/>
<dbReference type="GeneID" id="36393960"/>
<reference evidence="1 2" key="1">
    <citation type="journal article" date="2011" name="PLoS Genet.">
        <title>Genomic analysis of the necrotrophic fungal pathogens Sclerotinia sclerotiorum and Botrytis cinerea.</title>
        <authorList>
            <person name="Amselem J."/>
            <person name="Cuomo C.A."/>
            <person name="van Kan J.A."/>
            <person name="Viaud M."/>
            <person name="Benito E.P."/>
            <person name="Couloux A."/>
            <person name="Coutinho P.M."/>
            <person name="de Vries R.P."/>
            <person name="Dyer P.S."/>
            <person name="Fillinger S."/>
            <person name="Fournier E."/>
            <person name="Gout L."/>
            <person name="Hahn M."/>
            <person name="Kohn L."/>
            <person name="Lapalu N."/>
            <person name="Plummer K.M."/>
            <person name="Pradier J.M."/>
            <person name="Quevillon E."/>
            <person name="Sharon A."/>
            <person name="Simon A."/>
            <person name="ten Have A."/>
            <person name="Tudzynski B."/>
            <person name="Tudzynski P."/>
            <person name="Wincker P."/>
            <person name="Andrew M."/>
            <person name="Anthouard V."/>
            <person name="Beever R.E."/>
            <person name="Beffa R."/>
            <person name="Benoit I."/>
            <person name="Bouzid O."/>
            <person name="Brault B."/>
            <person name="Chen Z."/>
            <person name="Choquer M."/>
            <person name="Collemare J."/>
            <person name="Cotton P."/>
            <person name="Danchin E.G."/>
            <person name="Da Silva C."/>
            <person name="Gautier A."/>
            <person name="Giraud C."/>
            <person name="Giraud T."/>
            <person name="Gonzalez C."/>
            <person name="Grossetete S."/>
            <person name="Guldener U."/>
            <person name="Henrissat B."/>
            <person name="Howlett B.J."/>
            <person name="Kodira C."/>
            <person name="Kretschmer M."/>
            <person name="Lappartient A."/>
            <person name="Leroch M."/>
            <person name="Levis C."/>
            <person name="Mauceli E."/>
            <person name="Neuveglise C."/>
            <person name="Oeser B."/>
            <person name="Pearson M."/>
            <person name="Poulain J."/>
            <person name="Poussereau N."/>
            <person name="Quesneville H."/>
            <person name="Rascle C."/>
            <person name="Schumacher J."/>
            <person name="Segurens B."/>
            <person name="Sexton A."/>
            <person name="Silva E."/>
            <person name="Sirven C."/>
            <person name="Soanes D.M."/>
            <person name="Talbot N.J."/>
            <person name="Templeton M."/>
            <person name="Yandava C."/>
            <person name="Yarden O."/>
            <person name="Zeng Q."/>
            <person name="Rollins J.A."/>
            <person name="Lebrun M.H."/>
            <person name="Dickman M."/>
        </authorList>
    </citation>
    <scope>NUCLEOTIDE SEQUENCE [LARGE SCALE GENOMIC DNA]</scope>
    <source>
        <strain evidence="1 2">B05.10</strain>
    </source>
</reference>
<dbReference type="EMBL" id="CP009806">
    <property type="protein sequence ID" value="ATZ47434.1"/>
    <property type="molecule type" value="Genomic_DNA"/>
</dbReference>
<name>A0A384JAV2_BOTFB</name>
<dbReference type="Proteomes" id="UP000001798">
    <property type="component" value="Chromosome 2"/>
</dbReference>
<organism evidence="1 2">
    <name type="scientific">Botryotinia fuckeliana (strain B05.10)</name>
    <name type="common">Noble rot fungus</name>
    <name type="synonym">Botrytis cinerea</name>
    <dbReference type="NCBI Taxonomy" id="332648"/>
    <lineage>
        <taxon>Eukaryota</taxon>
        <taxon>Fungi</taxon>
        <taxon>Dikarya</taxon>
        <taxon>Ascomycota</taxon>
        <taxon>Pezizomycotina</taxon>
        <taxon>Leotiomycetes</taxon>
        <taxon>Helotiales</taxon>
        <taxon>Sclerotiniaceae</taxon>
        <taxon>Botrytis</taxon>
    </lineage>
</organism>
<proteinExistence type="predicted"/>
<accession>A0A384JAV2</accession>
<evidence type="ECO:0000313" key="1">
    <source>
        <dbReference type="EMBL" id="ATZ47434.1"/>
    </source>
</evidence>
<evidence type="ECO:0000313" key="2">
    <source>
        <dbReference type="Proteomes" id="UP000001798"/>
    </source>
</evidence>
<dbReference type="RefSeq" id="XP_024547267.1">
    <property type="nucleotide sequence ID" value="XM_024691496.1"/>
</dbReference>
<gene>
    <name evidence="1" type="ORF">BCIN_02g07170</name>
</gene>
<reference evidence="1 2" key="3">
    <citation type="journal article" date="2017" name="Mol. Plant Pathol.">
        <title>A gapless genome sequence of the fungus Botrytis cinerea.</title>
        <authorList>
            <person name="Van Kan J.A."/>
            <person name="Stassen J.H."/>
            <person name="Mosbach A."/>
            <person name="Van Der Lee T.A."/>
            <person name="Faino L."/>
            <person name="Farmer A.D."/>
            <person name="Papasotiriou D.G."/>
            <person name="Zhou S."/>
            <person name="Seidl M.F."/>
            <person name="Cottam E."/>
            <person name="Edel D."/>
            <person name="Hahn M."/>
            <person name="Schwartz D.C."/>
            <person name="Dietrich R.A."/>
            <person name="Widdison S."/>
            <person name="Scalliet G."/>
        </authorList>
    </citation>
    <scope>NUCLEOTIDE SEQUENCE [LARGE SCALE GENOMIC DNA]</scope>
    <source>
        <strain evidence="1 2">B05.10</strain>
    </source>
</reference>
<dbReference type="OrthoDB" id="3494353at2759"/>
<dbReference type="KEGG" id="bfu:BCIN_02g07170"/>
<dbReference type="AlphaFoldDB" id="A0A384JAV2"/>
<keyword evidence="2" id="KW-1185">Reference proteome</keyword>
<reference evidence="1 2" key="2">
    <citation type="journal article" date="2012" name="Eukaryot. Cell">
        <title>Genome update of Botrytis cinerea strains B05.10 and T4.</title>
        <authorList>
            <person name="Staats M."/>
            <person name="van Kan J.A."/>
        </authorList>
    </citation>
    <scope>NUCLEOTIDE SEQUENCE [LARGE SCALE GENOMIC DNA]</scope>
    <source>
        <strain evidence="1 2">B05.10</strain>
    </source>
</reference>